<dbReference type="PATRIC" id="fig|1915.4.peg.4057"/>
<dbReference type="Pfam" id="PF05922">
    <property type="entry name" value="Inhibitor_I9"/>
    <property type="match status" value="1"/>
</dbReference>
<evidence type="ECO:0000259" key="7">
    <source>
        <dbReference type="Pfam" id="PF02225"/>
    </source>
</evidence>
<dbReference type="GO" id="GO:0004252">
    <property type="term" value="F:serine-type endopeptidase activity"/>
    <property type="evidence" value="ECO:0007669"/>
    <property type="project" value="UniProtKB-UniRule"/>
</dbReference>
<dbReference type="Gene3D" id="2.60.40.2310">
    <property type="match status" value="1"/>
</dbReference>
<dbReference type="AlphaFoldDB" id="A0A1B1MBQ2"/>
<dbReference type="Gene3D" id="3.50.30.30">
    <property type="match status" value="1"/>
</dbReference>
<feature type="domain" description="Peptidase S8/S53" evidence="6">
    <location>
        <begin position="203"/>
        <end position="643"/>
    </location>
</feature>
<dbReference type="InterPro" id="IPR023828">
    <property type="entry name" value="Peptidase_S8_Ser-AS"/>
</dbReference>
<dbReference type="InterPro" id="IPR045051">
    <property type="entry name" value="SBT"/>
</dbReference>
<feature type="domain" description="Subtilisin-like protease fibronectin type-III" evidence="9">
    <location>
        <begin position="714"/>
        <end position="807"/>
    </location>
</feature>
<feature type="active site" description="Charge relay system" evidence="5">
    <location>
        <position position="212"/>
    </location>
</feature>
<dbReference type="InterPro" id="IPR041469">
    <property type="entry name" value="Subtilisin-like_FN3"/>
</dbReference>
<dbReference type="Gene3D" id="3.40.50.200">
    <property type="entry name" value="Peptidase S8/S53 domain"/>
    <property type="match status" value="1"/>
</dbReference>
<dbReference type="InterPro" id="IPR046450">
    <property type="entry name" value="PA_dom_sf"/>
</dbReference>
<dbReference type="InterPro" id="IPR015500">
    <property type="entry name" value="Peptidase_S8_subtilisin-rel"/>
</dbReference>
<gene>
    <name evidence="10" type="ORF">SLINC_3693</name>
</gene>
<dbReference type="InterPro" id="IPR037045">
    <property type="entry name" value="S8pro/Inhibitor_I9_sf"/>
</dbReference>
<evidence type="ECO:0000256" key="4">
    <source>
        <dbReference type="ARBA" id="ARBA00022825"/>
    </source>
</evidence>
<dbReference type="InterPro" id="IPR010259">
    <property type="entry name" value="S8pro/Inhibitor_I9"/>
</dbReference>
<feature type="active site" description="Charge relay system" evidence="5">
    <location>
        <position position="605"/>
    </location>
</feature>
<protein>
    <submittedName>
        <fullName evidence="10">Subtilase family protease</fullName>
    </submittedName>
</protein>
<organism evidence="10 11">
    <name type="scientific">Streptomyces lincolnensis</name>
    <dbReference type="NCBI Taxonomy" id="1915"/>
    <lineage>
        <taxon>Bacteria</taxon>
        <taxon>Bacillati</taxon>
        <taxon>Actinomycetota</taxon>
        <taxon>Actinomycetes</taxon>
        <taxon>Kitasatosporales</taxon>
        <taxon>Streptomycetaceae</taxon>
        <taxon>Streptomyces</taxon>
    </lineage>
</organism>
<evidence type="ECO:0000313" key="11">
    <source>
        <dbReference type="Proteomes" id="UP000092598"/>
    </source>
</evidence>
<dbReference type="Pfam" id="PF17766">
    <property type="entry name" value="fn3_6"/>
    <property type="match status" value="1"/>
</dbReference>
<evidence type="ECO:0000256" key="2">
    <source>
        <dbReference type="ARBA" id="ARBA00022670"/>
    </source>
</evidence>
<dbReference type="InterPro" id="IPR000209">
    <property type="entry name" value="Peptidase_S8/S53_dom"/>
</dbReference>
<feature type="domain" description="Inhibitor I9" evidence="8">
    <location>
        <begin position="102"/>
        <end position="153"/>
    </location>
</feature>
<proteinExistence type="inferred from homology"/>
<feature type="active site" description="Charge relay system" evidence="5">
    <location>
        <position position="286"/>
    </location>
</feature>
<dbReference type="EMBL" id="CP016438">
    <property type="protein sequence ID" value="ANS65917.1"/>
    <property type="molecule type" value="Genomic_DNA"/>
</dbReference>
<evidence type="ECO:0000259" key="6">
    <source>
        <dbReference type="Pfam" id="PF00082"/>
    </source>
</evidence>
<dbReference type="KEGG" id="sls:SLINC_3693"/>
<evidence type="ECO:0000313" key="10">
    <source>
        <dbReference type="EMBL" id="ANS65917.1"/>
    </source>
</evidence>
<reference evidence="10 11" key="1">
    <citation type="submission" date="2016-07" db="EMBL/GenBank/DDBJ databases">
        <title>Enhancement of antibiotic productionsby engineered nitrateutilization in actinobacteria.</title>
        <authorList>
            <person name="Meng S.C."/>
        </authorList>
    </citation>
    <scope>NUCLEOTIDE SEQUENCE [LARGE SCALE GENOMIC DNA]</scope>
    <source>
        <strain evidence="10 11">NRRL 2936</strain>
    </source>
</reference>
<comment type="similarity">
    <text evidence="1 5">Belongs to the peptidase S8 family.</text>
</comment>
<dbReference type="PANTHER" id="PTHR10795">
    <property type="entry name" value="PROPROTEIN CONVERTASE SUBTILISIN/KEXIN"/>
    <property type="match status" value="1"/>
</dbReference>
<dbReference type="RefSeq" id="WP_079164611.1">
    <property type="nucleotide sequence ID" value="NZ_CP016438.1"/>
</dbReference>
<dbReference type="Pfam" id="PF02225">
    <property type="entry name" value="PA"/>
    <property type="match status" value="1"/>
</dbReference>
<dbReference type="InterPro" id="IPR036852">
    <property type="entry name" value="Peptidase_S8/S53_dom_sf"/>
</dbReference>
<dbReference type="Gene3D" id="3.30.70.80">
    <property type="entry name" value="Peptidase S8 propeptide/proteinase inhibitor I9"/>
    <property type="match status" value="1"/>
</dbReference>
<dbReference type="SUPFAM" id="SSF52025">
    <property type="entry name" value="PA domain"/>
    <property type="match status" value="1"/>
</dbReference>
<dbReference type="STRING" id="1915.SLINC_3693"/>
<keyword evidence="11" id="KW-1185">Reference proteome</keyword>
<dbReference type="InterPro" id="IPR003137">
    <property type="entry name" value="PA_domain"/>
</dbReference>
<evidence type="ECO:0000256" key="5">
    <source>
        <dbReference type="PROSITE-ProRule" id="PRU01240"/>
    </source>
</evidence>
<evidence type="ECO:0000256" key="3">
    <source>
        <dbReference type="ARBA" id="ARBA00022801"/>
    </source>
</evidence>
<dbReference type="PROSITE" id="PS00138">
    <property type="entry name" value="SUBTILASE_SER"/>
    <property type="match status" value="1"/>
</dbReference>
<dbReference type="GO" id="GO:0006508">
    <property type="term" value="P:proteolysis"/>
    <property type="evidence" value="ECO:0007669"/>
    <property type="project" value="UniProtKB-KW"/>
</dbReference>
<dbReference type="PRINTS" id="PR00723">
    <property type="entry name" value="SUBTILISIN"/>
</dbReference>
<feature type="domain" description="PA" evidence="7">
    <location>
        <begin position="459"/>
        <end position="530"/>
    </location>
</feature>
<dbReference type="CDD" id="cd02120">
    <property type="entry name" value="PA_subtilisin_like"/>
    <property type="match status" value="1"/>
</dbReference>
<evidence type="ECO:0000256" key="1">
    <source>
        <dbReference type="ARBA" id="ARBA00011073"/>
    </source>
</evidence>
<dbReference type="Proteomes" id="UP000092598">
    <property type="component" value="Chromosome"/>
</dbReference>
<dbReference type="SUPFAM" id="SSF52743">
    <property type="entry name" value="Subtilisin-like"/>
    <property type="match status" value="1"/>
</dbReference>
<evidence type="ECO:0000259" key="9">
    <source>
        <dbReference type="Pfam" id="PF17766"/>
    </source>
</evidence>
<dbReference type="Pfam" id="PF00082">
    <property type="entry name" value="Peptidase_S8"/>
    <property type="match status" value="1"/>
</dbReference>
<name>A0A1B1MBQ2_STRLN</name>
<keyword evidence="3 5" id="KW-0378">Hydrolase</keyword>
<accession>A0A1B1MBQ2</accession>
<keyword evidence="4 5" id="KW-0720">Serine protease</keyword>
<dbReference type="PROSITE" id="PS51892">
    <property type="entry name" value="SUBTILASE"/>
    <property type="match status" value="1"/>
</dbReference>
<keyword evidence="2 5" id="KW-0645">Protease</keyword>
<sequence length="1020" mass="104009">MSQQHPGRRRRVGRRTVSLLAPALAGGLVLSYGTPVQAAPQDAPAGTSQQAATSQPAFTDGLYVVQLADEPVATESSTAPGPGERLDTATGAVREYVRHLKREREKVLDAVRGVKPLYTYQYVLNGFSADLTAGQATALSRTPGVLSVAKNMVSHPTATPAAAPAAGTAAAGALAPADTAKFLGLEEKGGLYSKIRGGQKRAGEGTILGVIDTGIATGNPSLKPLSEPRPDAAVIAKKWKGACDRGVDLAHLVTCNNKVIGAQYFNKGLAKPTEDDWASPMDAEGHGTHTATTAAGAAGVKATVPDSGISGTIRGLAPAARVAAYKVCWTEGCFTSDIVAAFDKAVADGVDVINYSVGGPNDEPANRPEYMAMFNAAKAGVFISASSGNSGPGTGSNGVPWVTTVAASTHDTGYRGTLTLGDGKTYDGVSIAAQGVPSAPLVDGAKAARSGVDATLAGQCQPDALDPAAVKGAVVICARGGNARLDKSAQVKAAGGVGMVLYNVSAADEEVADAHTVPSVHVPQAAGAEIKAYAAGSGATATLAAATTVKQRAPQMAGFSSSGPDLNSTGDLLKPDITAPGVDIVAGTAAHGTFPGEQGMMSGTSMSAPHVSGLALLLRQLHPDWSPMEVKSALMTTATTKDNAGKPIQRSGKAATPLDYGAGHVAPNTAYDPGLAYDSTSKEWAAFLCAIGQPPLTADRSESCPAAKKTDPSDLNTPTISVGDLVARQTVTRRVTNMTTKPGVYTATVKAPAGYTARISPKTLRVPVGGTATYKVTFTRTDAAYGTWAFGSVTLADQRHTVRSAVSLRAAPLKVAAEAAGKGRTGSATLSAKSGFAGSLTARVDGLYAGTTKTGTLTGTEKSFDPSKLTSASVKTEVTVPENTSLARVGLLPSDHLKGSDLDLWVLDEDGELVSALPVSGSAEHVDLGPGTYQVYVSQFALPQGATSQKYTLHTWLIGPDTKADRQATVTPAKQSVTSGAGSKVKVSWRDLKAGGTYVGVVHYGRGTETVGATTLTVTP</sequence>
<evidence type="ECO:0000259" key="8">
    <source>
        <dbReference type="Pfam" id="PF05922"/>
    </source>
</evidence>